<feature type="domain" description="MDMPI C-terminal" evidence="1">
    <location>
        <begin position="146"/>
        <end position="230"/>
    </location>
</feature>
<dbReference type="Pfam" id="PF11716">
    <property type="entry name" value="MDMPI_N"/>
    <property type="match status" value="1"/>
</dbReference>
<proteinExistence type="predicted"/>
<dbReference type="EMBL" id="FOEE01000001">
    <property type="protein sequence ID" value="SEO47289.1"/>
    <property type="molecule type" value="Genomic_DNA"/>
</dbReference>
<gene>
    <name evidence="3" type="ORF">SAMN05660991_00476</name>
</gene>
<dbReference type="InterPro" id="IPR034660">
    <property type="entry name" value="DinB/YfiT-like"/>
</dbReference>
<keyword evidence="4" id="KW-1185">Reference proteome</keyword>
<dbReference type="AlphaFoldDB" id="A0A1H8PZ73"/>
<feature type="domain" description="Mycothiol-dependent maleylpyruvate isomerase metal-binding" evidence="2">
    <location>
        <begin position="20"/>
        <end position="133"/>
    </location>
</feature>
<evidence type="ECO:0000259" key="2">
    <source>
        <dbReference type="Pfam" id="PF11716"/>
    </source>
</evidence>
<name>A0A1H8PZ73_9ACTN</name>
<dbReference type="Proteomes" id="UP000198960">
    <property type="component" value="Unassembled WGS sequence"/>
</dbReference>
<dbReference type="SUPFAM" id="SSF109854">
    <property type="entry name" value="DinB/YfiT-like putative metalloenzymes"/>
    <property type="match status" value="1"/>
</dbReference>
<evidence type="ECO:0000313" key="4">
    <source>
        <dbReference type="Proteomes" id="UP000198960"/>
    </source>
</evidence>
<dbReference type="InterPro" id="IPR017517">
    <property type="entry name" value="Maleyloyr_isom"/>
</dbReference>
<dbReference type="NCBIfam" id="TIGR03083">
    <property type="entry name" value="maleylpyruvate isomerase family mycothiol-dependent enzyme"/>
    <property type="match status" value="1"/>
</dbReference>
<dbReference type="GO" id="GO:0046872">
    <property type="term" value="F:metal ion binding"/>
    <property type="evidence" value="ECO:0007669"/>
    <property type="project" value="InterPro"/>
</dbReference>
<dbReference type="PANTHER" id="PTHR40758:SF1">
    <property type="entry name" value="CONSERVED PROTEIN"/>
    <property type="match status" value="1"/>
</dbReference>
<dbReference type="GO" id="GO:0005886">
    <property type="term" value="C:plasma membrane"/>
    <property type="evidence" value="ECO:0007669"/>
    <property type="project" value="TreeGrafter"/>
</dbReference>
<dbReference type="STRING" id="673521.SAMN05660991_00476"/>
<dbReference type="InterPro" id="IPR010872">
    <property type="entry name" value="MDMPI_C-term_domain"/>
</dbReference>
<dbReference type="InterPro" id="IPR024344">
    <property type="entry name" value="MDMPI_metal-binding"/>
</dbReference>
<organism evidence="3 4">
    <name type="scientific">Trujillonella endophytica</name>
    <dbReference type="NCBI Taxonomy" id="673521"/>
    <lineage>
        <taxon>Bacteria</taxon>
        <taxon>Bacillati</taxon>
        <taxon>Actinomycetota</taxon>
        <taxon>Actinomycetes</taxon>
        <taxon>Geodermatophilales</taxon>
        <taxon>Geodermatophilaceae</taxon>
        <taxon>Trujillonella</taxon>
    </lineage>
</organism>
<accession>A0A1H8PZ73</accession>
<dbReference type="RefSeq" id="WP_170860914.1">
    <property type="nucleotide sequence ID" value="NZ_FOEE01000001.1"/>
</dbReference>
<evidence type="ECO:0000313" key="3">
    <source>
        <dbReference type="EMBL" id="SEO47289.1"/>
    </source>
</evidence>
<evidence type="ECO:0000259" key="1">
    <source>
        <dbReference type="Pfam" id="PF07398"/>
    </source>
</evidence>
<protein>
    <submittedName>
        <fullName evidence="3">TIGR03083 family protein</fullName>
    </submittedName>
</protein>
<reference evidence="4" key="1">
    <citation type="submission" date="2016-10" db="EMBL/GenBank/DDBJ databases">
        <authorList>
            <person name="Varghese N."/>
            <person name="Submissions S."/>
        </authorList>
    </citation>
    <scope>NUCLEOTIDE SEQUENCE [LARGE SCALE GENOMIC DNA]</scope>
    <source>
        <strain evidence="4">DSM 45413</strain>
    </source>
</reference>
<dbReference type="PANTHER" id="PTHR40758">
    <property type="entry name" value="CONSERVED PROTEIN"/>
    <property type="match status" value="1"/>
</dbReference>
<dbReference type="Pfam" id="PF07398">
    <property type="entry name" value="MDMPI_C"/>
    <property type="match status" value="1"/>
</dbReference>
<sequence>METTRPPALDHHERLAALAAEQGAVAALAAGAPADLPVPACGDWTVGVLVRHLAAVHRWAAQATRTDPAGELPDMRPAWRATTAGDYPAAAAELRDALADPARPCVTLTGPGTAGWWTRRQLHETLVHRLDLAAALGREAPVDPGIAADCVAEVLDTMQPRQVALGRMPPPVAGLRLTAPSGSWVLGPAPVAEVTGDEAALALLLWRRLGLDDGVGDGRLTVTGDRAAAAALLAEAVVP</sequence>